<name>A0A9J6AH12_SOLCO</name>
<keyword evidence="6" id="KW-0653">Protein transport</keyword>
<dbReference type="NCBIfam" id="TIGR00728">
    <property type="entry name" value="OPT_sfam"/>
    <property type="match status" value="2"/>
</dbReference>
<feature type="transmembrane region" description="Helical" evidence="9">
    <location>
        <begin position="267"/>
        <end position="286"/>
    </location>
</feature>
<evidence type="ECO:0000256" key="8">
    <source>
        <dbReference type="ARBA" id="ARBA00023136"/>
    </source>
</evidence>
<dbReference type="Pfam" id="PF03169">
    <property type="entry name" value="OPT"/>
    <property type="match status" value="3"/>
</dbReference>
<feature type="transmembrane region" description="Helical" evidence="9">
    <location>
        <begin position="729"/>
        <end position="753"/>
    </location>
</feature>
<feature type="transmembrane region" description="Helical" evidence="9">
    <location>
        <begin position="799"/>
        <end position="822"/>
    </location>
</feature>
<evidence type="ECO:0000256" key="7">
    <source>
        <dbReference type="ARBA" id="ARBA00022989"/>
    </source>
</evidence>
<dbReference type="InterPro" id="IPR004648">
    <property type="entry name" value="Oligpept_transpt"/>
</dbReference>
<dbReference type="NCBIfam" id="TIGR00727">
    <property type="entry name" value="ISP4_OPT"/>
    <property type="match status" value="1"/>
</dbReference>
<organism evidence="10 11">
    <name type="scientific">Solanum commersonii</name>
    <name type="common">Commerson's wild potato</name>
    <name type="synonym">Commerson's nightshade</name>
    <dbReference type="NCBI Taxonomy" id="4109"/>
    <lineage>
        <taxon>Eukaryota</taxon>
        <taxon>Viridiplantae</taxon>
        <taxon>Streptophyta</taxon>
        <taxon>Embryophyta</taxon>
        <taxon>Tracheophyta</taxon>
        <taxon>Spermatophyta</taxon>
        <taxon>Magnoliopsida</taxon>
        <taxon>eudicotyledons</taxon>
        <taxon>Gunneridae</taxon>
        <taxon>Pentapetalae</taxon>
        <taxon>asterids</taxon>
        <taxon>lamiids</taxon>
        <taxon>Solanales</taxon>
        <taxon>Solanaceae</taxon>
        <taxon>Solanoideae</taxon>
        <taxon>Solaneae</taxon>
        <taxon>Solanum</taxon>
    </lineage>
</organism>
<evidence type="ECO:0000256" key="1">
    <source>
        <dbReference type="ARBA" id="ARBA00004141"/>
    </source>
</evidence>
<proteinExistence type="inferred from homology"/>
<reference evidence="10 11" key="1">
    <citation type="submission" date="2020-09" db="EMBL/GenBank/DDBJ databases">
        <title>De no assembly of potato wild relative species, Solanum commersonii.</title>
        <authorList>
            <person name="Cho K."/>
        </authorList>
    </citation>
    <scope>NUCLEOTIDE SEQUENCE [LARGE SCALE GENOMIC DNA]</scope>
    <source>
        <strain evidence="10">LZ3.2</strain>
        <tissue evidence="10">Leaf</tissue>
    </source>
</reference>
<feature type="transmembrane region" description="Helical" evidence="9">
    <location>
        <begin position="116"/>
        <end position="134"/>
    </location>
</feature>
<evidence type="ECO:0000313" key="11">
    <source>
        <dbReference type="Proteomes" id="UP000824120"/>
    </source>
</evidence>
<accession>A0A9J6AH12</accession>
<keyword evidence="8 9" id="KW-0472">Membrane</keyword>
<dbReference type="EMBL" id="JACXVP010000002">
    <property type="protein sequence ID" value="KAG5623311.1"/>
    <property type="molecule type" value="Genomic_DNA"/>
</dbReference>
<evidence type="ECO:0000256" key="6">
    <source>
        <dbReference type="ARBA" id="ARBA00022927"/>
    </source>
</evidence>
<protein>
    <recommendedName>
        <fullName evidence="12">Oligopeptide transporter OPT family</fullName>
    </recommendedName>
</protein>
<feature type="transmembrane region" description="Helical" evidence="9">
    <location>
        <begin position="647"/>
        <end position="668"/>
    </location>
</feature>
<comment type="subcellular location">
    <subcellularLocation>
        <location evidence="1">Membrane</location>
        <topology evidence="1">Multi-pass membrane protein</topology>
    </subcellularLocation>
</comment>
<evidence type="ECO:0000256" key="2">
    <source>
        <dbReference type="ARBA" id="ARBA00005484"/>
    </source>
</evidence>
<feature type="transmembrane region" description="Helical" evidence="9">
    <location>
        <begin position="620"/>
        <end position="640"/>
    </location>
</feature>
<feature type="transmembrane region" description="Helical" evidence="9">
    <location>
        <begin position="179"/>
        <end position="203"/>
    </location>
</feature>
<feature type="transmembrane region" description="Helical" evidence="9">
    <location>
        <begin position="688"/>
        <end position="708"/>
    </location>
</feature>
<keyword evidence="3" id="KW-0813">Transport</keyword>
<dbReference type="GO" id="GO:0035673">
    <property type="term" value="F:oligopeptide transmembrane transporter activity"/>
    <property type="evidence" value="ECO:0007669"/>
    <property type="project" value="InterPro"/>
</dbReference>
<evidence type="ECO:0000313" key="10">
    <source>
        <dbReference type="EMBL" id="KAG5623311.1"/>
    </source>
</evidence>
<dbReference type="PANTHER" id="PTHR22601">
    <property type="entry name" value="ISP4 LIKE PROTEIN"/>
    <property type="match status" value="1"/>
</dbReference>
<dbReference type="GO" id="GO:0016020">
    <property type="term" value="C:membrane"/>
    <property type="evidence" value="ECO:0007669"/>
    <property type="project" value="UniProtKB-SubCell"/>
</dbReference>
<feature type="transmembrane region" description="Helical" evidence="9">
    <location>
        <begin position="559"/>
        <end position="585"/>
    </location>
</feature>
<sequence>MDVQTKLMRKYKQVPEWWFTLILLINIAATVFVCEYYKNQLQLPWWGVLLACDIALIFTFPIGVITATINQNSPFVNMCFKVYGYISMKQGLTFLKDLKLGHYIKIPPRAMFMAQVVRTLILAFAHLGIAWWLMNSAPNICDKPLLPQASPWTCPTNHVFYDVSVVWGLIGSWRIFVNLVYYSAINWFFLIDAVAPICCISILQKLVEYLSMLAFSDGGKSYKYMSFVQTDQLLHCNSTDDDSPVEQMALTVPVTDDFTLPVVTFRMWVLGSIACFLLSFLNQFFWYRSEPFTITSISAQIAMVPLGHLMAKGITDRVFFKGSKWEFTLNPGPFNVKEHVLITIFANFRLWEPVRDSREVEFLGGVDRHYYDASVGIFGIFRRYLVEPAAMWWPQNLVQALHEKEERAKNGMTRNQFFLIAFICSFGYYVFPGYLFPMLSSLSWLCLLSPSSDLVQQLGSGLRGIGVGAIGLDWATLSSYLGSPLASPWFATANIAVGYFLIMYAVTPLMYWFNVYKARNFPIFSDGLFKENGQDYNISKIIDPNFHIDLEKYDHEGRLYLSIVLLLTYGFSFACLTATVVHVFLFHGRDLWHLSKSALQEKKMDVHTKLMRKYKQVPEWWFTIILLINIAATVFVCEYYKNQLQLPWWGVLLACGLAFFFTLPIGVITATTNQTPGLNVIMEYIMGYLYPGYPVANMCFKVYGYISMKQGLTFLQDFKLGHYMKIPPRAMFMAQVVGTLISAFAHLGTAWWLMDSVPNICDRALLPQGSPWTCPADHVFYDASVVWGLIGSQRIFGNLGYYSAINWFFLIGAVAAVFVWLLQKAFPNHQWIRLISVPVVLAGIIKIPPATAVNYNSWIIIACISGFVVYRYYKIWWSRHNYVLSGAFDAGLAFMGVLLYLCLGQEHVSLQWWGSHTDTCPLASCPTVKGIVVDGCPIF</sequence>
<evidence type="ECO:0000256" key="5">
    <source>
        <dbReference type="ARBA" id="ARBA00022856"/>
    </source>
</evidence>
<feature type="transmembrane region" description="Helical" evidence="9">
    <location>
        <begin position="882"/>
        <end position="901"/>
    </location>
</feature>
<feature type="transmembrane region" description="Helical" evidence="9">
    <location>
        <begin position="831"/>
        <end position="849"/>
    </location>
</feature>
<evidence type="ECO:0000256" key="9">
    <source>
        <dbReference type="SAM" id="Phobius"/>
    </source>
</evidence>
<dbReference type="GO" id="GO:0015031">
    <property type="term" value="P:protein transport"/>
    <property type="evidence" value="ECO:0007669"/>
    <property type="project" value="UniProtKB-KW"/>
</dbReference>
<feature type="transmembrane region" description="Helical" evidence="9">
    <location>
        <begin position="489"/>
        <end position="513"/>
    </location>
</feature>
<feature type="transmembrane region" description="Helical" evidence="9">
    <location>
        <begin position="855"/>
        <end position="873"/>
    </location>
</feature>
<gene>
    <name evidence="10" type="ORF">H5410_008529</name>
</gene>
<keyword evidence="5" id="KW-0571">Peptide transport</keyword>
<keyword evidence="11" id="KW-1185">Reference proteome</keyword>
<feature type="transmembrane region" description="Helical" evidence="9">
    <location>
        <begin position="417"/>
        <end position="435"/>
    </location>
</feature>
<dbReference type="OrthoDB" id="9986677at2759"/>
<evidence type="ECO:0008006" key="12">
    <source>
        <dbReference type="Google" id="ProtNLM"/>
    </source>
</evidence>
<dbReference type="Proteomes" id="UP000824120">
    <property type="component" value="Chromosome 2"/>
</dbReference>
<keyword evidence="4 9" id="KW-0812">Transmembrane</keyword>
<evidence type="ECO:0000256" key="3">
    <source>
        <dbReference type="ARBA" id="ARBA00022448"/>
    </source>
</evidence>
<feature type="transmembrane region" description="Helical" evidence="9">
    <location>
        <begin position="46"/>
        <end position="69"/>
    </location>
</feature>
<evidence type="ECO:0000256" key="4">
    <source>
        <dbReference type="ARBA" id="ARBA00022692"/>
    </source>
</evidence>
<dbReference type="AlphaFoldDB" id="A0A9J6AH12"/>
<dbReference type="InterPro" id="IPR004813">
    <property type="entry name" value="OPT"/>
</dbReference>
<keyword evidence="7 9" id="KW-1133">Transmembrane helix</keyword>
<feature type="transmembrane region" description="Helical" evidence="9">
    <location>
        <begin position="17"/>
        <end position="34"/>
    </location>
</feature>
<comment type="similarity">
    <text evidence="2">Belongs to the oligopeptide OPT transporter (TC 2.A.67.1) family.</text>
</comment>
<comment type="caution">
    <text evidence="10">The sequence shown here is derived from an EMBL/GenBank/DDBJ whole genome shotgun (WGS) entry which is preliminary data.</text>
</comment>